<reference evidence="1 2" key="1">
    <citation type="submission" date="2019-04" db="EMBL/GenBank/DDBJ databases">
        <title>Geobacter ruber sp. nov., ferric-reducing bacteria isolated from paddy soil.</title>
        <authorList>
            <person name="Xu Z."/>
            <person name="Masuda Y."/>
            <person name="Itoh H."/>
            <person name="Senoo K."/>
        </authorList>
    </citation>
    <scope>NUCLEOTIDE SEQUENCE [LARGE SCALE GENOMIC DNA]</scope>
    <source>
        <strain evidence="1 2">Red88</strain>
    </source>
</reference>
<dbReference type="Proteomes" id="UP000324298">
    <property type="component" value="Unassembled WGS sequence"/>
</dbReference>
<evidence type="ECO:0000313" key="1">
    <source>
        <dbReference type="EMBL" id="KAA0889074.1"/>
    </source>
</evidence>
<evidence type="ECO:0000313" key="2">
    <source>
        <dbReference type="Proteomes" id="UP000324298"/>
    </source>
</evidence>
<proteinExistence type="predicted"/>
<organism evidence="1 2">
    <name type="scientific">Oryzomonas rubra</name>
    <dbReference type="NCBI Taxonomy" id="2509454"/>
    <lineage>
        <taxon>Bacteria</taxon>
        <taxon>Pseudomonadati</taxon>
        <taxon>Thermodesulfobacteriota</taxon>
        <taxon>Desulfuromonadia</taxon>
        <taxon>Geobacterales</taxon>
        <taxon>Geobacteraceae</taxon>
        <taxon>Oryzomonas</taxon>
    </lineage>
</organism>
<protein>
    <submittedName>
        <fullName evidence="1">Uncharacterized protein</fullName>
    </submittedName>
</protein>
<gene>
    <name evidence="1" type="ORF">ET418_14585</name>
</gene>
<dbReference type="RefSeq" id="WP_149308774.1">
    <property type="nucleotide sequence ID" value="NZ_SRSD01000009.1"/>
</dbReference>
<comment type="caution">
    <text evidence="1">The sequence shown here is derived from an EMBL/GenBank/DDBJ whole genome shotgun (WGS) entry which is preliminary data.</text>
</comment>
<keyword evidence="2" id="KW-1185">Reference proteome</keyword>
<accession>A0A5A9X8E2</accession>
<name>A0A5A9X8E2_9BACT</name>
<dbReference type="AlphaFoldDB" id="A0A5A9X8E2"/>
<sequence length="71" mass="7935">MAENGIHTPGGAVKTIYNLLTQKYVSVVKVNGKEMLHVDTAKLANTVMRDASFMPRTAQRAVTQNDKWQIF</sequence>
<dbReference type="EMBL" id="SRSD01000009">
    <property type="protein sequence ID" value="KAA0889074.1"/>
    <property type="molecule type" value="Genomic_DNA"/>
</dbReference>